<dbReference type="PANTHER" id="PTHR33620:SF1">
    <property type="entry name" value="UREASE ACCESSORY PROTEIN F"/>
    <property type="match status" value="1"/>
</dbReference>
<dbReference type="Pfam" id="PF01730">
    <property type="entry name" value="UreF"/>
    <property type="match status" value="1"/>
</dbReference>
<comment type="subcellular location">
    <subcellularLocation>
        <location evidence="3">Cytoplasm</location>
    </subcellularLocation>
</comment>
<comment type="caution">
    <text evidence="4">The sequence shown here is derived from an EMBL/GenBank/DDBJ whole genome shotgun (WGS) entry which is preliminary data.</text>
</comment>
<dbReference type="PIRSF" id="PIRSF009467">
    <property type="entry name" value="Ureas_acces_UreF"/>
    <property type="match status" value="1"/>
</dbReference>
<dbReference type="HAMAP" id="MF_01385">
    <property type="entry name" value="UreF"/>
    <property type="match status" value="1"/>
</dbReference>
<comment type="function">
    <text evidence="3">Required for maturation of urease via the functional incorporation of the urease nickel metallocenter.</text>
</comment>
<keyword evidence="2 3" id="KW-0143">Chaperone</keyword>
<keyword evidence="3" id="KW-0963">Cytoplasm</keyword>
<dbReference type="AlphaFoldDB" id="A0A844H011"/>
<dbReference type="GO" id="GO:0005737">
    <property type="term" value="C:cytoplasm"/>
    <property type="evidence" value="ECO:0007669"/>
    <property type="project" value="UniProtKB-SubCell"/>
</dbReference>
<sequence length="207" mass="21393">MHDRLTLIQWLSPAFPTGSFAYSHGLEQAMVDGARNGTAVAAWIAAVLEHGGGWSDAVLLALTLRGADASEMADLARALAGSAERLTETLDQGRAFAATVSALGNPVPALPLPVAVGMAARRLDLPAPEIIAHYLHGFAGNLVSAATRFLPLGQAEAQGLLAGLHGGIAETAERAAEAGVEDLAVSCLGADLAAMRHETLDVRIFRT</sequence>
<dbReference type="OrthoDB" id="9798772at2"/>
<dbReference type="RefSeq" id="WP_155063712.1">
    <property type="nucleotide sequence ID" value="NZ_WMIF01000006.1"/>
</dbReference>
<name>A0A844H011_9RHOB</name>
<dbReference type="EMBL" id="WMIF01000006">
    <property type="protein sequence ID" value="MTH34152.1"/>
    <property type="molecule type" value="Genomic_DNA"/>
</dbReference>
<protein>
    <recommendedName>
        <fullName evidence="3">Urease accessory protein UreF</fullName>
    </recommendedName>
</protein>
<evidence type="ECO:0000313" key="4">
    <source>
        <dbReference type="EMBL" id="MTH34152.1"/>
    </source>
</evidence>
<dbReference type="Proteomes" id="UP000442533">
    <property type="component" value="Unassembled WGS sequence"/>
</dbReference>
<dbReference type="InterPro" id="IPR038277">
    <property type="entry name" value="UreF_sf"/>
</dbReference>
<organism evidence="4 5">
    <name type="scientific">Paracoccus limosus</name>
    <dbReference type="NCBI Taxonomy" id="913252"/>
    <lineage>
        <taxon>Bacteria</taxon>
        <taxon>Pseudomonadati</taxon>
        <taxon>Pseudomonadota</taxon>
        <taxon>Alphaproteobacteria</taxon>
        <taxon>Rhodobacterales</taxon>
        <taxon>Paracoccaceae</taxon>
        <taxon>Paracoccus</taxon>
    </lineage>
</organism>
<dbReference type="PANTHER" id="PTHR33620">
    <property type="entry name" value="UREASE ACCESSORY PROTEIN F"/>
    <property type="match status" value="1"/>
</dbReference>
<keyword evidence="1 3" id="KW-0996">Nickel insertion</keyword>
<evidence type="ECO:0000256" key="3">
    <source>
        <dbReference type="HAMAP-Rule" id="MF_01385"/>
    </source>
</evidence>
<keyword evidence="5" id="KW-1185">Reference proteome</keyword>
<accession>A0A844H011</accession>
<comment type="subunit">
    <text evidence="3">UreD, UreF and UreG form a complex that acts as a GTP-hydrolysis-dependent molecular chaperone, activating the urease apoprotein by helping to assemble the nickel containing metallocenter of UreC. The UreE protein probably delivers the nickel.</text>
</comment>
<dbReference type="InterPro" id="IPR002639">
    <property type="entry name" value="UreF"/>
</dbReference>
<dbReference type="GO" id="GO:0016151">
    <property type="term" value="F:nickel cation binding"/>
    <property type="evidence" value="ECO:0007669"/>
    <property type="project" value="UniProtKB-UniRule"/>
</dbReference>
<reference evidence="4 5" key="1">
    <citation type="submission" date="2019-11" db="EMBL/GenBank/DDBJ databases">
        <authorList>
            <person name="Dong K."/>
        </authorList>
    </citation>
    <scope>NUCLEOTIDE SEQUENCE [LARGE SCALE GENOMIC DNA]</scope>
    <source>
        <strain evidence="4 5">JCM 17370</strain>
    </source>
</reference>
<dbReference type="Gene3D" id="1.10.4190.10">
    <property type="entry name" value="Urease accessory protein UreF"/>
    <property type="match status" value="1"/>
</dbReference>
<evidence type="ECO:0000313" key="5">
    <source>
        <dbReference type="Proteomes" id="UP000442533"/>
    </source>
</evidence>
<evidence type="ECO:0000256" key="1">
    <source>
        <dbReference type="ARBA" id="ARBA00022988"/>
    </source>
</evidence>
<evidence type="ECO:0000256" key="2">
    <source>
        <dbReference type="ARBA" id="ARBA00023186"/>
    </source>
</evidence>
<proteinExistence type="inferred from homology"/>
<gene>
    <name evidence="3" type="primary">ureF</name>
    <name evidence="4" type="ORF">GL279_06000</name>
</gene>
<comment type="similarity">
    <text evidence="3">Belongs to the UreF family.</text>
</comment>